<feature type="non-terminal residue" evidence="2">
    <location>
        <position position="1"/>
    </location>
</feature>
<feature type="region of interest" description="Disordered" evidence="1">
    <location>
        <begin position="220"/>
        <end position="278"/>
    </location>
</feature>
<dbReference type="AlphaFoldDB" id="A0A9K3D6D4"/>
<sequence length="297" mass="31313">ETQEFVVNVQEVQDRRKETLALFANTLNPNASSVRALKAAEAPKHTNLLMPGPSTATIGVGDLGTPLPSERARLQLGAGGHKTRREVLPALPGGTEGSGKGAADGANVGLMLPGKVSRAYTDLVTKGVTVVRPKNTRLPKGYAAEQRARVLQAERDRVRRKQGGVLSADEARDNALVSRAERGREEREGEGDGHVVSVSGTKLLGTYLPQARPASEVVVGSLGRQRREGGRGDGTALGGHSALAGSVRGGMSTRRGGSSTSMPSQYINTPSNPNGRLLSAQLTPSVLRLIERRKGKR</sequence>
<accession>A0A9K3D6D4</accession>
<proteinExistence type="predicted"/>
<reference evidence="2 3" key="1">
    <citation type="journal article" date="2018" name="PLoS ONE">
        <title>The draft genome of Kipferlia bialata reveals reductive genome evolution in fornicate parasites.</title>
        <authorList>
            <person name="Tanifuji G."/>
            <person name="Takabayashi S."/>
            <person name="Kume K."/>
            <person name="Takagi M."/>
            <person name="Nakayama T."/>
            <person name="Kamikawa R."/>
            <person name="Inagaki Y."/>
            <person name="Hashimoto T."/>
        </authorList>
    </citation>
    <scope>NUCLEOTIDE SEQUENCE [LARGE SCALE GENOMIC DNA]</scope>
    <source>
        <strain evidence="2">NY0173</strain>
    </source>
</reference>
<feature type="compositionally biased region" description="Basic and acidic residues" evidence="1">
    <location>
        <begin position="178"/>
        <end position="193"/>
    </location>
</feature>
<comment type="caution">
    <text evidence="2">The sequence shown here is derived from an EMBL/GenBank/DDBJ whole genome shotgun (WGS) entry which is preliminary data.</text>
</comment>
<evidence type="ECO:0000313" key="3">
    <source>
        <dbReference type="Proteomes" id="UP000265618"/>
    </source>
</evidence>
<gene>
    <name evidence="2" type="ORF">KIPB_011838</name>
</gene>
<organism evidence="2 3">
    <name type="scientific">Kipferlia bialata</name>
    <dbReference type="NCBI Taxonomy" id="797122"/>
    <lineage>
        <taxon>Eukaryota</taxon>
        <taxon>Metamonada</taxon>
        <taxon>Carpediemonas-like organisms</taxon>
        <taxon>Kipferlia</taxon>
    </lineage>
</organism>
<dbReference type="EMBL" id="BDIP01004991">
    <property type="protein sequence ID" value="GIQ89387.1"/>
    <property type="molecule type" value="Genomic_DNA"/>
</dbReference>
<dbReference type="Proteomes" id="UP000265618">
    <property type="component" value="Unassembled WGS sequence"/>
</dbReference>
<protein>
    <submittedName>
        <fullName evidence="2">Uncharacterized protein</fullName>
    </submittedName>
</protein>
<keyword evidence="3" id="KW-1185">Reference proteome</keyword>
<feature type="region of interest" description="Disordered" evidence="1">
    <location>
        <begin position="178"/>
        <end position="197"/>
    </location>
</feature>
<evidence type="ECO:0000313" key="2">
    <source>
        <dbReference type="EMBL" id="GIQ89387.1"/>
    </source>
</evidence>
<feature type="compositionally biased region" description="Low complexity" evidence="1">
    <location>
        <begin position="245"/>
        <end position="262"/>
    </location>
</feature>
<name>A0A9K3D6D4_9EUKA</name>
<evidence type="ECO:0000256" key="1">
    <source>
        <dbReference type="SAM" id="MobiDB-lite"/>
    </source>
</evidence>
<feature type="compositionally biased region" description="Polar residues" evidence="1">
    <location>
        <begin position="263"/>
        <end position="278"/>
    </location>
</feature>